<proteinExistence type="predicted"/>
<keyword evidence="1" id="KW-0472">Membrane</keyword>
<keyword evidence="5" id="KW-1185">Reference proteome</keyword>
<organism evidence="2 4">
    <name type="scientific">Iodobacter fluviatilis</name>
    <dbReference type="NCBI Taxonomy" id="537"/>
    <lineage>
        <taxon>Bacteria</taxon>
        <taxon>Pseudomonadati</taxon>
        <taxon>Pseudomonadota</taxon>
        <taxon>Betaproteobacteria</taxon>
        <taxon>Neisseriales</taxon>
        <taxon>Chitinibacteraceae</taxon>
        <taxon>Iodobacter</taxon>
    </lineage>
</organism>
<name>A0A377Q9F7_9NEIS</name>
<dbReference type="Proteomes" id="UP000255108">
    <property type="component" value="Unassembled WGS sequence"/>
</dbReference>
<feature type="transmembrane region" description="Helical" evidence="1">
    <location>
        <begin position="6"/>
        <end position="28"/>
    </location>
</feature>
<dbReference type="Proteomes" id="UP000295794">
    <property type="component" value="Unassembled WGS sequence"/>
</dbReference>
<accession>A0A377Q9F7</accession>
<evidence type="ECO:0000313" key="5">
    <source>
        <dbReference type="Proteomes" id="UP000295794"/>
    </source>
</evidence>
<reference evidence="3 5" key="2">
    <citation type="submission" date="2019-03" db="EMBL/GenBank/DDBJ databases">
        <title>Genomic Encyclopedia of Type Strains, Phase IV (KMG-IV): sequencing the most valuable type-strain genomes for metagenomic binning, comparative biology and taxonomic classification.</title>
        <authorList>
            <person name="Goeker M."/>
        </authorList>
    </citation>
    <scope>NUCLEOTIDE SEQUENCE [LARGE SCALE GENOMIC DNA]</scope>
    <source>
        <strain evidence="3 5">DSM 3764</strain>
    </source>
</reference>
<keyword evidence="1" id="KW-0812">Transmembrane</keyword>
<dbReference type="EMBL" id="UGHR01000001">
    <property type="protein sequence ID" value="STQ91199.1"/>
    <property type="molecule type" value="Genomic_DNA"/>
</dbReference>
<dbReference type="EMBL" id="SMBT01000003">
    <property type="protein sequence ID" value="TCU88730.1"/>
    <property type="molecule type" value="Genomic_DNA"/>
</dbReference>
<gene>
    <name evidence="3" type="ORF">EV682_103314</name>
    <name evidence="2" type="ORF">NCTC11159_02271</name>
</gene>
<evidence type="ECO:0000313" key="4">
    <source>
        <dbReference type="Proteomes" id="UP000255108"/>
    </source>
</evidence>
<evidence type="ECO:0000313" key="3">
    <source>
        <dbReference type="EMBL" id="TCU88730.1"/>
    </source>
</evidence>
<evidence type="ECO:0000313" key="2">
    <source>
        <dbReference type="EMBL" id="STQ91199.1"/>
    </source>
</evidence>
<reference evidence="2 4" key="1">
    <citation type="submission" date="2018-06" db="EMBL/GenBank/DDBJ databases">
        <authorList>
            <consortium name="Pathogen Informatics"/>
            <person name="Doyle S."/>
        </authorList>
    </citation>
    <scope>NUCLEOTIDE SEQUENCE [LARGE SCALE GENOMIC DNA]</scope>
    <source>
        <strain evidence="2 4">NCTC11159</strain>
    </source>
</reference>
<evidence type="ECO:0000256" key="1">
    <source>
        <dbReference type="SAM" id="Phobius"/>
    </source>
</evidence>
<dbReference type="RefSeq" id="WP_115227439.1">
    <property type="nucleotide sequence ID" value="NZ_CAWOLO010000003.1"/>
</dbReference>
<sequence>MGGLVNAFIAGMMARLVPLLAGIGLTWVTVQIETWLKEGVFFDHLVSLTSGWVCDYALTHWGITLDRNNPLTRQSISAGIGQKIGVQLTDVFNKEALLTDIGRWLANELNNRYGTNFTGLYPLNNLQEQVENAVLDVILSAIDDVEAEVRGHKTL</sequence>
<keyword evidence="1" id="KW-1133">Transmembrane helix</keyword>
<dbReference type="AlphaFoldDB" id="A0A377Q9F7"/>
<protein>
    <submittedName>
        <fullName evidence="2">Uncharacterized protein</fullName>
    </submittedName>
</protein>